<comment type="caution">
    <text evidence="2">The sequence shown here is derived from an EMBL/GenBank/DDBJ whole genome shotgun (WGS) entry which is preliminary data.</text>
</comment>
<dbReference type="Proteomes" id="UP001152797">
    <property type="component" value="Unassembled WGS sequence"/>
</dbReference>
<accession>A0A9P1CJN6</accession>
<sequence>MHVIILIGRTAVIFLAGKTDSRRSLCFAAFHSNSVTRAASSWFGGLLISLSLRGKRWKTNTKVCAGKERYSNLPDEIMKAVSNQIYGVVDSNSDADLYHKVLSFISVNGVGESWEIRQSANPTGAELTAQPGLGWHLSDWKGQKIRSLHFEQGQRKVAIFIEGGDKEELLHFFRSCKKHGQDEQDAMQVPRPKFWVQELVEAALREGEETEKDESDSTEDARWSELKKDEADKLGAKRLGTCSYFDTTSCMETSWQWPVV</sequence>
<dbReference type="EMBL" id="CAMXCT020001679">
    <property type="protein sequence ID" value="CAL1145548.1"/>
    <property type="molecule type" value="Genomic_DNA"/>
</dbReference>
<feature type="region of interest" description="Disordered" evidence="1">
    <location>
        <begin position="205"/>
        <end position="227"/>
    </location>
</feature>
<dbReference type="EMBL" id="CAMXCT030001679">
    <property type="protein sequence ID" value="CAL4779485.1"/>
    <property type="molecule type" value="Genomic_DNA"/>
</dbReference>
<evidence type="ECO:0000256" key="1">
    <source>
        <dbReference type="SAM" id="MobiDB-lite"/>
    </source>
</evidence>
<protein>
    <submittedName>
        <fullName evidence="2">Uncharacterized protein</fullName>
    </submittedName>
</protein>
<organism evidence="2">
    <name type="scientific">Cladocopium goreaui</name>
    <dbReference type="NCBI Taxonomy" id="2562237"/>
    <lineage>
        <taxon>Eukaryota</taxon>
        <taxon>Sar</taxon>
        <taxon>Alveolata</taxon>
        <taxon>Dinophyceae</taxon>
        <taxon>Suessiales</taxon>
        <taxon>Symbiodiniaceae</taxon>
        <taxon>Cladocopium</taxon>
    </lineage>
</organism>
<keyword evidence="4" id="KW-1185">Reference proteome</keyword>
<evidence type="ECO:0000313" key="3">
    <source>
        <dbReference type="EMBL" id="CAL1145548.1"/>
    </source>
</evidence>
<dbReference type="AlphaFoldDB" id="A0A9P1CJN6"/>
<reference evidence="2" key="1">
    <citation type="submission" date="2022-10" db="EMBL/GenBank/DDBJ databases">
        <authorList>
            <person name="Chen Y."/>
            <person name="Dougan E. K."/>
            <person name="Chan C."/>
            <person name="Rhodes N."/>
            <person name="Thang M."/>
        </authorList>
    </citation>
    <scope>NUCLEOTIDE SEQUENCE</scope>
</reference>
<evidence type="ECO:0000313" key="4">
    <source>
        <dbReference type="Proteomes" id="UP001152797"/>
    </source>
</evidence>
<dbReference type="EMBL" id="CAMXCT010001679">
    <property type="protein sequence ID" value="CAI3992173.1"/>
    <property type="molecule type" value="Genomic_DNA"/>
</dbReference>
<feature type="compositionally biased region" description="Acidic residues" evidence="1">
    <location>
        <begin position="208"/>
        <end position="218"/>
    </location>
</feature>
<proteinExistence type="predicted"/>
<gene>
    <name evidence="2" type="ORF">C1SCF055_LOCUS19022</name>
</gene>
<evidence type="ECO:0000313" key="2">
    <source>
        <dbReference type="EMBL" id="CAI3992173.1"/>
    </source>
</evidence>
<name>A0A9P1CJN6_9DINO</name>
<reference evidence="3" key="2">
    <citation type="submission" date="2024-04" db="EMBL/GenBank/DDBJ databases">
        <authorList>
            <person name="Chen Y."/>
            <person name="Shah S."/>
            <person name="Dougan E. K."/>
            <person name="Thang M."/>
            <person name="Chan C."/>
        </authorList>
    </citation>
    <scope>NUCLEOTIDE SEQUENCE [LARGE SCALE GENOMIC DNA]</scope>
</reference>